<accession>A0A4U6UXA7</accession>
<protein>
    <submittedName>
        <fullName evidence="2">Uncharacterized protein</fullName>
    </submittedName>
</protein>
<dbReference type="PANTHER" id="PTHR33085">
    <property type="entry name" value="OS12G0113100 PROTEIN-RELATED"/>
    <property type="match status" value="1"/>
</dbReference>
<reference evidence="2" key="1">
    <citation type="submission" date="2019-03" db="EMBL/GenBank/DDBJ databases">
        <title>WGS assembly of Setaria viridis.</title>
        <authorList>
            <person name="Huang P."/>
            <person name="Jenkins J."/>
            <person name="Grimwood J."/>
            <person name="Barry K."/>
            <person name="Healey A."/>
            <person name="Mamidi S."/>
            <person name="Sreedasyam A."/>
            <person name="Shu S."/>
            <person name="Feldman M."/>
            <person name="Wu J."/>
            <person name="Yu Y."/>
            <person name="Chen C."/>
            <person name="Johnson J."/>
            <person name="Rokhsar D."/>
            <person name="Baxter I."/>
            <person name="Schmutz J."/>
            <person name="Brutnell T."/>
            <person name="Kellogg E."/>
        </authorList>
    </citation>
    <scope>NUCLEOTIDE SEQUENCE [LARGE SCALE GENOMIC DNA]</scope>
</reference>
<organism evidence="2 3">
    <name type="scientific">Setaria viridis</name>
    <name type="common">Green bristlegrass</name>
    <name type="synonym">Setaria italica subsp. viridis</name>
    <dbReference type="NCBI Taxonomy" id="4556"/>
    <lineage>
        <taxon>Eukaryota</taxon>
        <taxon>Viridiplantae</taxon>
        <taxon>Streptophyta</taxon>
        <taxon>Embryophyta</taxon>
        <taxon>Tracheophyta</taxon>
        <taxon>Spermatophyta</taxon>
        <taxon>Magnoliopsida</taxon>
        <taxon>Liliopsida</taxon>
        <taxon>Poales</taxon>
        <taxon>Poaceae</taxon>
        <taxon>PACMAD clade</taxon>
        <taxon>Panicoideae</taxon>
        <taxon>Panicodae</taxon>
        <taxon>Paniceae</taxon>
        <taxon>Cenchrinae</taxon>
        <taxon>Setaria</taxon>
    </lineage>
</organism>
<name>A0A4U6UXA7_SETVI</name>
<dbReference type="Gene3D" id="2.120.10.80">
    <property type="entry name" value="Kelch-type beta propeller"/>
    <property type="match status" value="1"/>
</dbReference>
<evidence type="ECO:0000313" key="2">
    <source>
        <dbReference type="EMBL" id="TKW19383.1"/>
    </source>
</evidence>
<dbReference type="Proteomes" id="UP000298652">
    <property type="component" value="Chromosome 4"/>
</dbReference>
<sequence length="182" mass="20462">MGRTAWEMTRKGRDGSGTQVSAADSVPKICPPRRRTWSQDLTGRVVLYDPESRSIRSAPSFSAPKFAPISMAVGSSCYVLDTDFTLNNRSGCFDRFSHDDDRWWYSLPPPPYVYTYSGMSSHVDSYAVVGTHCFDTARHVWTKAGDWILPFCGHVHYVPEHKLWFGIPSCYGCDEDDGSICT</sequence>
<dbReference type="Pfam" id="PF07893">
    <property type="entry name" value="DUF1668"/>
    <property type="match status" value="1"/>
</dbReference>
<evidence type="ECO:0000313" key="3">
    <source>
        <dbReference type="Proteomes" id="UP000298652"/>
    </source>
</evidence>
<dbReference type="SUPFAM" id="SSF117281">
    <property type="entry name" value="Kelch motif"/>
    <property type="match status" value="1"/>
</dbReference>
<evidence type="ECO:0000256" key="1">
    <source>
        <dbReference type="SAM" id="MobiDB-lite"/>
    </source>
</evidence>
<feature type="region of interest" description="Disordered" evidence="1">
    <location>
        <begin position="1"/>
        <end position="26"/>
    </location>
</feature>
<dbReference type="Gramene" id="TKW19383">
    <property type="protein sequence ID" value="TKW19383"/>
    <property type="gene ID" value="SEVIR_4G016600v2"/>
</dbReference>
<keyword evidence="3" id="KW-1185">Reference proteome</keyword>
<gene>
    <name evidence="2" type="ORF">SEVIR_4G016600v2</name>
</gene>
<dbReference type="InterPro" id="IPR012871">
    <property type="entry name" value="DUF1668_ORYSA"/>
</dbReference>
<dbReference type="OMA" id="CHARFFQ"/>
<dbReference type="InterPro" id="IPR015915">
    <property type="entry name" value="Kelch-typ_b-propeller"/>
</dbReference>
<dbReference type="AlphaFoldDB" id="A0A4U6UXA7"/>
<proteinExistence type="predicted"/>
<dbReference type="EMBL" id="CM016555">
    <property type="protein sequence ID" value="TKW19383.1"/>
    <property type="molecule type" value="Genomic_DNA"/>
</dbReference>
<dbReference type="PANTHER" id="PTHR33085:SF88">
    <property type="entry name" value="OS08G0165000 PROTEIN"/>
    <property type="match status" value="1"/>
</dbReference>